<evidence type="ECO:0000256" key="1">
    <source>
        <dbReference type="SAM" id="Phobius"/>
    </source>
</evidence>
<proteinExistence type="predicted"/>
<evidence type="ECO:0000313" key="2">
    <source>
        <dbReference type="EMBL" id="QGW28676.1"/>
    </source>
</evidence>
<dbReference type="Pfam" id="PF20136">
    <property type="entry name" value="DUF6526"/>
    <property type="match status" value="1"/>
</dbReference>
<dbReference type="KEGG" id="fls:GLV81_11730"/>
<keyword evidence="1" id="KW-0812">Transmembrane</keyword>
<evidence type="ECO:0000313" key="3">
    <source>
        <dbReference type="Proteomes" id="UP000426027"/>
    </source>
</evidence>
<dbReference type="InterPro" id="IPR045385">
    <property type="entry name" value="DUF6526"/>
</dbReference>
<name>A0A6I6G7J1_9BACT</name>
<dbReference type="AlphaFoldDB" id="A0A6I6G7J1"/>
<keyword evidence="3" id="KW-1185">Reference proteome</keyword>
<keyword evidence="1" id="KW-1133">Transmembrane helix</keyword>
<dbReference type="RefSeq" id="WP_157479029.1">
    <property type="nucleotide sequence ID" value="NZ_CP046566.1"/>
</dbReference>
<gene>
    <name evidence="2" type="ORF">GLV81_11730</name>
</gene>
<dbReference type="EMBL" id="CP046566">
    <property type="protein sequence ID" value="QGW28676.1"/>
    <property type="molecule type" value="Genomic_DNA"/>
</dbReference>
<organism evidence="2 3">
    <name type="scientific">Phnomibacter ginsenosidimutans</name>
    <dbReference type="NCBI Taxonomy" id="2676868"/>
    <lineage>
        <taxon>Bacteria</taxon>
        <taxon>Pseudomonadati</taxon>
        <taxon>Bacteroidota</taxon>
        <taxon>Chitinophagia</taxon>
        <taxon>Chitinophagales</taxon>
        <taxon>Chitinophagaceae</taxon>
        <taxon>Phnomibacter</taxon>
    </lineage>
</organism>
<evidence type="ECO:0008006" key="4">
    <source>
        <dbReference type="Google" id="ProtNLM"/>
    </source>
</evidence>
<reference evidence="2 3" key="1">
    <citation type="submission" date="2019-11" db="EMBL/GenBank/DDBJ databases">
        <authorList>
            <person name="Im W.T."/>
        </authorList>
    </citation>
    <scope>NUCLEOTIDE SEQUENCE [LARGE SCALE GENOMIC DNA]</scope>
    <source>
        <strain evidence="2 3">SB-02</strain>
    </source>
</reference>
<keyword evidence="1" id="KW-0472">Membrane</keyword>
<feature type="transmembrane region" description="Helical" evidence="1">
    <location>
        <begin position="16"/>
        <end position="37"/>
    </location>
</feature>
<protein>
    <recommendedName>
        <fullName evidence="4">ABC transporter ATP-binding protein</fullName>
    </recommendedName>
</protein>
<sequence>MENQDYKNHRQMVPGYHYVLSLIILCCIVISSVVLVEKLLNPQERNVEAIFSFFVSLALAGLFWFARVFALKAQDRAIRAEENFRHYILTGKPLPAQLRLGQIIALRFASDAEFPALVQKAVAEKLRSNDIKKMIVNWRADHHRV</sequence>
<feature type="transmembrane region" description="Helical" evidence="1">
    <location>
        <begin position="49"/>
        <end position="70"/>
    </location>
</feature>
<accession>A0A6I6G7J1</accession>
<dbReference type="Proteomes" id="UP000426027">
    <property type="component" value="Chromosome"/>
</dbReference>